<evidence type="ECO:0000256" key="1">
    <source>
        <dbReference type="SAM" id="MobiDB-lite"/>
    </source>
</evidence>
<name>A0A9R1WF78_LACSA</name>
<dbReference type="EMBL" id="NBSK02000002">
    <property type="protein sequence ID" value="KAJ0222689.1"/>
    <property type="molecule type" value="Genomic_DNA"/>
</dbReference>
<organism evidence="2 3">
    <name type="scientific">Lactuca sativa</name>
    <name type="common">Garden lettuce</name>
    <dbReference type="NCBI Taxonomy" id="4236"/>
    <lineage>
        <taxon>Eukaryota</taxon>
        <taxon>Viridiplantae</taxon>
        <taxon>Streptophyta</taxon>
        <taxon>Embryophyta</taxon>
        <taxon>Tracheophyta</taxon>
        <taxon>Spermatophyta</taxon>
        <taxon>Magnoliopsida</taxon>
        <taxon>eudicotyledons</taxon>
        <taxon>Gunneridae</taxon>
        <taxon>Pentapetalae</taxon>
        <taxon>asterids</taxon>
        <taxon>campanulids</taxon>
        <taxon>Asterales</taxon>
        <taxon>Asteraceae</taxon>
        <taxon>Cichorioideae</taxon>
        <taxon>Cichorieae</taxon>
        <taxon>Lactucinae</taxon>
        <taxon>Lactuca</taxon>
    </lineage>
</organism>
<dbReference type="AlphaFoldDB" id="A0A9R1WF78"/>
<accession>A0A9R1WF78</accession>
<gene>
    <name evidence="2" type="ORF">LSAT_V11C200077810</name>
</gene>
<evidence type="ECO:0000313" key="2">
    <source>
        <dbReference type="EMBL" id="KAJ0222689.1"/>
    </source>
</evidence>
<evidence type="ECO:0000313" key="3">
    <source>
        <dbReference type="Proteomes" id="UP000235145"/>
    </source>
</evidence>
<protein>
    <submittedName>
        <fullName evidence="2">Uncharacterized protein</fullName>
    </submittedName>
</protein>
<dbReference type="Proteomes" id="UP000235145">
    <property type="component" value="Unassembled WGS sequence"/>
</dbReference>
<comment type="caution">
    <text evidence="2">The sequence shown here is derived from an EMBL/GenBank/DDBJ whole genome shotgun (WGS) entry which is preliminary data.</text>
</comment>
<keyword evidence="3" id="KW-1185">Reference proteome</keyword>
<proteinExistence type="predicted"/>
<feature type="region of interest" description="Disordered" evidence="1">
    <location>
        <begin position="1"/>
        <end position="58"/>
    </location>
</feature>
<sequence>MGKMKTIDSFFKRKNHDEETHNESQQSKRHKASTSEPQPQEHENQQENDIFEATQSNPNKVDLKNVERDPAKQNIYENIRLI</sequence>
<reference evidence="2 3" key="1">
    <citation type="journal article" date="2017" name="Nat. Commun.">
        <title>Genome assembly with in vitro proximity ligation data and whole-genome triplication in lettuce.</title>
        <authorList>
            <person name="Reyes-Chin-Wo S."/>
            <person name="Wang Z."/>
            <person name="Yang X."/>
            <person name="Kozik A."/>
            <person name="Arikit S."/>
            <person name="Song C."/>
            <person name="Xia L."/>
            <person name="Froenicke L."/>
            <person name="Lavelle D.O."/>
            <person name="Truco M.J."/>
            <person name="Xia R."/>
            <person name="Zhu S."/>
            <person name="Xu C."/>
            <person name="Xu H."/>
            <person name="Xu X."/>
            <person name="Cox K."/>
            <person name="Korf I."/>
            <person name="Meyers B.C."/>
            <person name="Michelmore R.W."/>
        </authorList>
    </citation>
    <scope>NUCLEOTIDE SEQUENCE [LARGE SCALE GENOMIC DNA]</scope>
    <source>
        <strain evidence="3">cv. Salinas</strain>
        <tissue evidence="2">Seedlings</tissue>
    </source>
</reference>